<feature type="signal peptide" evidence="1">
    <location>
        <begin position="1"/>
        <end position="25"/>
    </location>
</feature>
<dbReference type="EMBL" id="JAPZVP010000002">
    <property type="protein sequence ID" value="MDA1358458.1"/>
    <property type="molecule type" value="Genomic_DNA"/>
</dbReference>
<reference evidence="2" key="1">
    <citation type="submission" date="2022-12" db="EMBL/GenBank/DDBJ databases">
        <title>Gycomyces niveus sp.nov.,a novel actinomycete isolated from soil in Shouguan.</title>
        <authorList>
            <person name="Yang X."/>
        </authorList>
    </citation>
    <scope>NUCLEOTIDE SEQUENCE</scope>
    <source>
        <strain evidence="2">NEAU-A15</strain>
    </source>
</reference>
<name>A0A9X3P4D5_9ACTN</name>
<accession>A0A9X3P4D5</accession>
<dbReference type="Gene3D" id="2.60.120.200">
    <property type="match status" value="1"/>
</dbReference>
<keyword evidence="1" id="KW-0732">Signal</keyword>
<comment type="caution">
    <text evidence="2">The sequence shown here is derived from an EMBL/GenBank/DDBJ whole genome shotgun (WGS) entry which is preliminary data.</text>
</comment>
<dbReference type="RefSeq" id="WP_270108261.1">
    <property type="nucleotide sequence ID" value="NZ_JAPZVP010000002.1"/>
</dbReference>
<gene>
    <name evidence="2" type="ORF">O1R50_02430</name>
</gene>
<organism evidence="2 3">
    <name type="scientific">Glycomyces luteolus</name>
    <dbReference type="NCBI Taxonomy" id="2670330"/>
    <lineage>
        <taxon>Bacteria</taxon>
        <taxon>Bacillati</taxon>
        <taxon>Actinomycetota</taxon>
        <taxon>Actinomycetes</taxon>
        <taxon>Glycomycetales</taxon>
        <taxon>Glycomycetaceae</taxon>
        <taxon>Glycomyces</taxon>
    </lineage>
</organism>
<feature type="chain" id="PRO_5040835256" evidence="1">
    <location>
        <begin position="26"/>
        <end position="342"/>
    </location>
</feature>
<evidence type="ECO:0000313" key="2">
    <source>
        <dbReference type="EMBL" id="MDA1358458.1"/>
    </source>
</evidence>
<evidence type="ECO:0000256" key="1">
    <source>
        <dbReference type="SAM" id="SignalP"/>
    </source>
</evidence>
<dbReference type="Proteomes" id="UP001146067">
    <property type="component" value="Unassembled WGS sequence"/>
</dbReference>
<proteinExistence type="predicted"/>
<dbReference type="InterPro" id="IPR013320">
    <property type="entry name" value="ConA-like_dom_sf"/>
</dbReference>
<sequence>MKRIAKFGAGSMMLAATLVALPAVAGAEAAGEEEQAEAKQLLVTEDFTGDSVGDPNFYSLNACLTANTVVGGEHEFDSCADQASGPVAEAGKQPGFLQLTDASQFAYGGVVYNEPLENEGGIEVTFAQYQYGGTHADGISFFIVDGDTDLAEVGAYGGSLGYAQLGDNPGIEGGYLGLGLDAWGNFSADTEGRGTGCPADQQAPAHLRIEMNRAPDNVALRGPGSGLRGYCLLDTTATDEVVDTVNNGDLYGTAFPASLRGTAVDDAKRLVKLKVSNDAMPKVTVDIDFMNGGAEASSGWERVLEATMPTAAPDTFKFGFAASTGGATDVHMIRHLRVETFE</sequence>
<evidence type="ECO:0000313" key="3">
    <source>
        <dbReference type="Proteomes" id="UP001146067"/>
    </source>
</evidence>
<dbReference type="SUPFAM" id="SSF49899">
    <property type="entry name" value="Concanavalin A-like lectins/glucanases"/>
    <property type="match status" value="1"/>
</dbReference>
<protein>
    <submittedName>
        <fullName evidence="2">Uncharacterized protein</fullName>
    </submittedName>
</protein>
<keyword evidence="3" id="KW-1185">Reference proteome</keyword>
<dbReference type="AlphaFoldDB" id="A0A9X3P4D5"/>